<dbReference type="Gene3D" id="3.10.120.10">
    <property type="entry name" value="Cytochrome b5-like heme/steroid binding domain"/>
    <property type="match status" value="1"/>
</dbReference>
<dbReference type="InterPro" id="IPR001199">
    <property type="entry name" value="Cyt_B5-like_heme/steroid-bd"/>
</dbReference>
<evidence type="ECO:0000256" key="9">
    <source>
        <dbReference type="ARBA" id="ARBA00022982"/>
    </source>
</evidence>
<comment type="catalytic activity">
    <reaction evidence="16">
        <text>octadecanoyl-CoA + 2 Fe(II)-[cytochrome b5] + O2 + 2 H(+) = (9Z)-octadecenoyl-CoA + 2 Fe(III)-[cytochrome b5] + 2 H2O</text>
        <dbReference type="Rhea" id="RHEA:19721"/>
        <dbReference type="Rhea" id="RHEA-COMP:10438"/>
        <dbReference type="Rhea" id="RHEA-COMP:10439"/>
        <dbReference type="ChEBI" id="CHEBI:15377"/>
        <dbReference type="ChEBI" id="CHEBI:15378"/>
        <dbReference type="ChEBI" id="CHEBI:15379"/>
        <dbReference type="ChEBI" id="CHEBI:29033"/>
        <dbReference type="ChEBI" id="CHEBI:29034"/>
        <dbReference type="ChEBI" id="CHEBI:57387"/>
        <dbReference type="ChEBI" id="CHEBI:57394"/>
        <dbReference type="EC" id="1.14.19.1"/>
    </reaction>
</comment>
<dbReference type="InterPro" id="IPR018506">
    <property type="entry name" value="Cyt_B5_heme-BS"/>
</dbReference>
<dbReference type="PANTHER" id="PTHR11351:SF31">
    <property type="entry name" value="DESATURASE 1, ISOFORM A-RELATED"/>
    <property type="match status" value="1"/>
</dbReference>
<feature type="transmembrane region" description="Helical" evidence="17">
    <location>
        <begin position="177"/>
        <end position="197"/>
    </location>
</feature>
<evidence type="ECO:0000256" key="10">
    <source>
        <dbReference type="ARBA" id="ARBA00022989"/>
    </source>
</evidence>
<evidence type="ECO:0000256" key="11">
    <source>
        <dbReference type="ARBA" id="ARBA00023002"/>
    </source>
</evidence>
<evidence type="ECO:0000256" key="6">
    <source>
        <dbReference type="ARBA" id="ARBA00022692"/>
    </source>
</evidence>
<dbReference type="GO" id="GO:0005789">
    <property type="term" value="C:endoplasmic reticulum membrane"/>
    <property type="evidence" value="ECO:0007669"/>
    <property type="project" value="TreeGrafter"/>
</dbReference>
<evidence type="ECO:0000256" key="13">
    <source>
        <dbReference type="ARBA" id="ARBA00023098"/>
    </source>
</evidence>
<comment type="similarity">
    <text evidence="2 16">Belongs to the fatty acid desaturase type 1 family.</text>
</comment>
<keyword evidence="15 16" id="KW-0275">Fatty acid biosynthesis</keyword>
<dbReference type="GO" id="GO:0006636">
    <property type="term" value="P:unsaturated fatty acid biosynthetic process"/>
    <property type="evidence" value="ECO:0007669"/>
    <property type="project" value="UniProtKB-UniRule"/>
</dbReference>
<accession>A0A6A6WIJ9</accession>
<dbReference type="FunFam" id="3.10.120.10:FF:000004">
    <property type="entry name" value="Acyl-CoA desaturase"/>
    <property type="match status" value="1"/>
</dbReference>
<dbReference type="PRINTS" id="PR00075">
    <property type="entry name" value="FACDDSATRASE"/>
</dbReference>
<evidence type="ECO:0000256" key="7">
    <source>
        <dbReference type="ARBA" id="ARBA00022723"/>
    </source>
</evidence>
<evidence type="ECO:0000256" key="17">
    <source>
        <dbReference type="SAM" id="Phobius"/>
    </source>
</evidence>
<keyword evidence="4 16" id="KW-0444">Lipid biosynthesis</keyword>
<dbReference type="PROSITE" id="PS00191">
    <property type="entry name" value="CYTOCHROME_B5_1"/>
    <property type="match status" value="1"/>
</dbReference>
<dbReference type="PIRSF" id="PIRSF000345">
    <property type="entry name" value="OLE1"/>
    <property type="match status" value="1"/>
</dbReference>
<gene>
    <name evidence="19" type="ORF">EJ05DRAFT_434636</name>
</gene>
<evidence type="ECO:0000256" key="16">
    <source>
        <dbReference type="PIRNR" id="PIRNR000345"/>
    </source>
</evidence>
<feature type="domain" description="Cytochrome b5 heme-binding" evidence="18">
    <location>
        <begin position="329"/>
        <end position="408"/>
    </location>
</feature>
<keyword evidence="9 16" id="KW-0249">Electron transport</keyword>
<dbReference type="OrthoDB" id="10260134at2759"/>
<dbReference type="Pfam" id="PF00487">
    <property type="entry name" value="FA_desaturase"/>
    <property type="match status" value="1"/>
</dbReference>
<feature type="transmembrane region" description="Helical" evidence="17">
    <location>
        <begin position="34"/>
        <end position="56"/>
    </location>
</feature>
<evidence type="ECO:0000256" key="15">
    <source>
        <dbReference type="ARBA" id="ARBA00023160"/>
    </source>
</evidence>
<sequence length="435" mass="49374">MTVSKVLSTTTDGATRKPHISDEPWTRSNWYKHINWLNVIFVVLIPLYGFIATFFVPLRLYTAIFAVFYYFNTGLGITAGYHRLWAHTSYKASLPLQIYLAAVGAGSVQGSIRWWSRGHRAHHRYTDTEKDPYSVRKGLMYSHIGWMVLNQDAKKIGRADVVDLNSDPIVRWQHKHYLVCVLSMAFIFPALVCGIWGDMLGGLVYAGIIRACFVQQATFCINSLAHWLGDQPFDDRNSPRDNWITALVTLGEGYHNYHHEFPSDFRNAIEWYQYDPTKWMITIWGKLGLASHLKQFRSNEVEKGRLQQMQKKLDVRRAKLDWGTPLNELPVYTWDAFVESAWSEGKALTSIAGVIHDVSSFINEHPGGQALIKSAIGKDATALFNKGIYDHSNAAHNLLATMRVGVLMGGCEVEIWKSDGGKKTFDGAKYLDLSY</sequence>
<comment type="cofactor">
    <cofactor evidence="16">
        <name>Fe(2+)</name>
        <dbReference type="ChEBI" id="CHEBI:29033"/>
    </cofactor>
    <text evidence="16">Expected to bind 2 Fe(2+) ions per subunit.</text>
</comment>
<dbReference type="Pfam" id="PF00173">
    <property type="entry name" value="Cyt-b5"/>
    <property type="match status" value="1"/>
</dbReference>
<dbReference type="InterPro" id="IPR015876">
    <property type="entry name" value="Acyl-CoA_DS"/>
</dbReference>
<dbReference type="EC" id="1.14.19.1" evidence="16"/>
<evidence type="ECO:0000259" key="18">
    <source>
        <dbReference type="PROSITE" id="PS50255"/>
    </source>
</evidence>
<evidence type="ECO:0000313" key="20">
    <source>
        <dbReference type="Proteomes" id="UP000799437"/>
    </source>
</evidence>
<proteinExistence type="inferred from homology"/>
<organism evidence="19 20">
    <name type="scientific">Pseudovirgaria hyperparasitica</name>
    <dbReference type="NCBI Taxonomy" id="470096"/>
    <lineage>
        <taxon>Eukaryota</taxon>
        <taxon>Fungi</taxon>
        <taxon>Dikarya</taxon>
        <taxon>Ascomycota</taxon>
        <taxon>Pezizomycotina</taxon>
        <taxon>Dothideomycetes</taxon>
        <taxon>Dothideomycetes incertae sedis</taxon>
        <taxon>Acrospermales</taxon>
        <taxon>Acrospermaceae</taxon>
        <taxon>Pseudovirgaria</taxon>
    </lineage>
</organism>
<dbReference type="PROSITE" id="PS50255">
    <property type="entry name" value="CYTOCHROME_B5_2"/>
    <property type="match status" value="1"/>
</dbReference>
<keyword evidence="20" id="KW-1185">Reference proteome</keyword>
<keyword evidence="10 17" id="KW-1133">Transmembrane helix</keyword>
<dbReference type="SUPFAM" id="SSF55856">
    <property type="entry name" value="Cytochrome b5-like heme/steroid binding domain"/>
    <property type="match status" value="1"/>
</dbReference>
<keyword evidence="6 17" id="KW-0812">Transmembrane</keyword>
<evidence type="ECO:0000256" key="4">
    <source>
        <dbReference type="ARBA" id="ARBA00022516"/>
    </source>
</evidence>
<keyword evidence="11 16" id="KW-0560">Oxidoreductase</keyword>
<dbReference type="InterPro" id="IPR036400">
    <property type="entry name" value="Cyt_B5-like_heme/steroid_sf"/>
</dbReference>
<dbReference type="SMART" id="SM01117">
    <property type="entry name" value="Cyt-b5"/>
    <property type="match status" value="1"/>
</dbReference>
<dbReference type="EMBL" id="ML996566">
    <property type="protein sequence ID" value="KAF2761846.1"/>
    <property type="molecule type" value="Genomic_DNA"/>
</dbReference>
<dbReference type="PRINTS" id="PR00363">
    <property type="entry name" value="CYTOCHROMEB5"/>
</dbReference>
<name>A0A6A6WIJ9_9PEZI</name>
<dbReference type="Proteomes" id="UP000799437">
    <property type="component" value="Unassembled WGS sequence"/>
</dbReference>
<dbReference type="InterPro" id="IPR005804">
    <property type="entry name" value="FA_desaturase_dom"/>
</dbReference>
<keyword evidence="5 16" id="KW-0349">Heme</keyword>
<feature type="transmembrane region" description="Helical" evidence="17">
    <location>
        <begin position="63"/>
        <end position="84"/>
    </location>
</feature>
<dbReference type="GO" id="GO:0020037">
    <property type="term" value="F:heme binding"/>
    <property type="evidence" value="ECO:0007669"/>
    <property type="project" value="InterPro"/>
</dbReference>
<reference evidence="19" key="1">
    <citation type="journal article" date="2020" name="Stud. Mycol.">
        <title>101 Dothideomycetes genomes: a test case for predicting lifestyles and emergence of pathogens.</title>
        <authorList>
            <person name="Haridas S."/>
            <person name="Albert R."/>
            <person name="Binder M."/>
            <person name="Bloem J."/>
            <person name="Labutti K."/>
            <person name="Salamov A."/>
            <person name="Andreopoulos B."/>
            <person name="Baker S."/>
            <person name="Barry K."/>
            <person name="Bills G."/>
            <person name="Bluhm B."/>
            <person name="Cannon C."/>
            <person name="Castanera R."/>
            <person name="Culley D."/>
            <person name="Daum C."/>
            <person name="Ezra D."/>
            <person name="Gonzalez J."/>
            <person name="Henrissat B."/>
            <person name="Kuo A."/>
            <person name="Liang C."/>
            <person name="Lipzen A."/>
            <person name="Lutzoni F."/>
            <person name="Magnuson J."/>
            <person name="Mondo S."/>
            <person name="Nolan M."/>
            <person name="Ohm R."/>
            <person name="Pangilinan J."/>
            <person name="Park H.-J."/>
            <person name="Ramirez L."/>
            <person name="Alfaro M."/>
            <person name="Sun H."/>
            <person name="Tritt A."/>
            <person name="Yoshinaga Y."/>
            <person name="Zwiers L.-H."/>
            <person name="Turgeon B."/>
            <person name="Goodwin S."/>
            <person name="Spatafora J."/>
            <person name="Crous P."/>
            <person name="Grigoriev I."/>
        </authorList>
    </citation>
    <scope>NUCLEOTIDE SEQUENCE</scope>
    <source>
        <strain evidence="19">CBS 121739</strain>
    </source>
</reference>
<comment type="subcellular location">
    <subcellularLocation>
        <location evidence="1">Membrane</location>
        <topology evidence="1">Multi-pass membrane protein</topology>
    </subcellularLocation>
</comment>
<keyword evidence="13 16" id="KW-0443">Lipid metabolism</keyword>
<keyword evidence="7 16" id="KW-0479">Metal-binding</keyword>
<dbReference type="CDD" id="cd03505">
    <property type="entry name" value="Delta9-FADS-like"/>
    <property type="match status" value="1"/>
</dbReference>
<dbReference type="PANTHER" id="PTHR11351">
    <property type="entry name" value="ACYL-COA DESATURASE"/>
    <property type="match status" value="1"/>
</dbReference>
<evidence type="ECO:0000256" key="8">
    <source>
        <dbReference type="ARBA" id="ARBA00022832"/>
    </source>
</evidence>
<comment type="function">
    <text evidence="16">Stearoyl-CoA desaturase that utilizes O(2) and electrons from reduced cytochrome b5 to introduce the first double bond into saturated fatty acyl-CoA substrates.</text>
</comment>
<evidence type="ECO:0000256" key="12">
    <source>
        <dbReference type="ARBA" id="ARBA00023004"/>
    </source>
</evidence>
<dbReference type="GeneID" id="54482722"/>
<evidence type="ECO:0000256" key="1">
    <source>
        <dbReference type="ARBA" id="ARBA00004141"/>
    </source>
</evidence>
<dbReference type="AlphaFoldDB" id="A0A6A6WIJ9"/>
<protein>
    <recommendedName>
        <fullName evidence="16">Acyl-CoA desaturase</fullName>
        <ecNumber evidence="16">1.14.19.1</ecNumber>
    </recommendedName>
</protein>
<evidence type="ECO:0000313" key="19">
    <source>
        <dbReference type="EMBL" id="KAF2761846.1"/>
    </source>
</evidence>
<keyword evidence="14 17" id="KW-0472">Membrane</keyword>
<keyword evidence="3 16" id="KW-0813">Transport</keyword>
<dbReference type="InterPro" id="IPR009160">
    <property type="entry name" value="Acyl-CoA_deSatase_haem/ster-bd"/>
</dbReference>
<dbReference type="GO" id="GO:0004768">
    <property type="term" value="F:stearoyl-CoA 9-desaturase activity"/>
    <property type="evidence" value="ECO:0007669"/>
    <property type="project" value="UniProtKB-UniRule"/>
</dbReference>
<keyword evidence="12 16" id="KW-0408">Iron</keyword>
<dbReference type="RefSeq" id="XP_033604297.1">
    <property type="nucleotide sequence ID" value="XM_033741668.1"/>
</dbReference>
<evidence type="ECO:0000256" key="2">
    <source>
        <dbReference type="ARBA" id="ARBA00009295"/>
    </source>
</evidence>
<evidence type="ECO:0000256" key="14">
    <source>
        <dbReference type="ARBA" id="ARBA00023136"/>
    </source>
</evidence>
<dbReference type="GO" id="GO:0005506">
    <property type="term" value="F:iron ion binding"/>
    <property type="evidence" value="ECO:0007669"/>
    <property type="project" value="TreeGrafter"/>
</dbReference>
<evidence type="ECO:0000256" key="5">
    <source>
        <dbReference type="ARBA" id="ARBA00022617"/>
    </source>
</evidence>
<evidence type="ECO:0000256" key="3">
    <source>
        <dbReference type="ARBA" id="ARBA00022448"/>
    </source>
</evidence>
<keyword evidence="8 16" id="KW-0276">Fatty acid metabolism</keyword>